<feature type="region of interest" description="Disordered" evidence="1">
    <location>
        <begin position="1"/>
        <end position="22"/>
    </location>
</feature>
<feature type="compositionally biased region" description="Basic residues" evidence="1">
    <location>
        <begin position="51"/>
        <end position="63"/>
    </location>
</feature>
<accession>A0ABQ7R5G7</accession>
<evidence type="ECO:0000313" key="3">
    <source>
        <dbReference type="Proteomes" id="UP000823941"/>
    </source>
</evidence>
<comment type="caution">
    <text evidence="2">The sequence shown here is derived from an EMBL/GenBank/DDBJ whole genome shotgun (WGS) entry which is preliminary data.</text>
</comment>
<proteinExistence type="predicted"/>
<sequence length="130" mass="15054">MEHQRRMPLHTPQYEVPTSVPASTPHITSDIRKWSVSQEADLPARAPAPRARVRPRRAPLRAPRLPRRLPAHIQAVNTLSMRKLYLVLLVFLTWLACCKIKPEMQKKVYCRKPRGQLPGCNYMRPRTDGK</sequence>
<dbReference type="EMBL" id="JAHIBW010000002">
    <property type="protein sequence ID" value="KAG7312551.1"/>
    <property type="molecule type" value="Genomic_DNA"/>
</dbReference>
<evidence type="ECO:0000313" key="2">
    <source>
        <dbReference type="EMBL" id="KAG7312551.1"/>
    </source>
</evidence>
<name>A0ABQ7R5G7_PLUXY</name>
<keyword evidence="3" id="KW-1185">Reference proteome</keyword>
<gene>
    <name evidence="2" type="ORF">JYU34_000846</name>
</gene>
<organism evidence="2 3">
    <name type="scientific">Plutella xylostella</name>
    <name type="common">Diamondback moth</name>
    <name type="synonym">Plutella maculipennis</name>
    <dbReference type="NCBI Taxonomy" id="51655"/>
    <lineage>
        <taxon>Eukaryota</taxon>
        <taxon>Metazoa</taxon>
        <taxon>Ecdysozoa</taxon>
        <taxon>Arthropoda</taxon>
        <taxon>Hexapoda</taxon>
        <taxon>Insecta</taxon>
        <taxon>Pterygota</taxon>
        <taxon>Neoptera</taxon>
        <taxon>Endopterygota</taxon>
        <taxon>Lepidoptera</taxon>
        <taxon>Glossata</taxon>
        <taxon>Ditrysia</taxon>
        <taxon>Yponomeutoidea</taxon>
        <taxon>Plutellidae</taxon>
        <taxon>Plutella</taxon>
    </lineage>
</organism>
<dbReference type="Proteomes" id="UP000823941">
    <property type="component" value="Chromosome 2"/>
</dbReference>
<reference evidence="2 3" key="1">
    <citation type="submission" date="2021-06" db="EMBL/GenBank/DDBJ databases">
        <title>A haploid diamondback moth (Plutella xylostella L.) genome assembly resolves 31 chromosomes and identifies a diamide resistance mutation.</title>
        <authorList>
            <person name="Ward C.M."/>
            <person name="Perry K.D."/>
            <person name="Baker G."/>
            <person name="Powis K."/>
            <person name="Heckel D.G."/>
            <person name="Baxter S.W."/>
        </authorList>
    </citation>
    <scope>NUCLEOTIDE SEQUENCE [LARGE SCALE GENOMIC DNA]</scope>
    <source>
        <strain evidence="2 3">LV</strain>
        <tissue evidence="2">Single pupa</tissue>
    </source>
</reference>
<evidence type="ECO:0000256" key="1">
    <source>
        <dbReference type="SAM" id="MobiDB-lite"/>
    </source>
</evidence>
<feature type="region of interest" description="Disordered" evidence="1">
    <location>
        <begin position="38"/>
        <end position="63"/>
    </location>
</feature>
<protein>
    <submittedName>
        <fullName evidence="2">Uncharacterized protein</fullName>
    </submittedName>
</protein>